<dbReference type="RefSeq" id="WP_039243978.1">
    <property type="nucleotide sequence ID" value="NZ_JWSY01000003.1"/>
</dbReference>
<name>A0A0B4D2G1_9CAUL</name>
<dbReference type="AlphaFoldDB" id="A0A0B4D2G1"/>
<protein>
    <submittedName>
        <fullName evidence="3">Pilus assembly protein CpaC</fullName>
    </submittedName>
</protein>
<evidence type="ECO:0000256" key="1">
    <source>
        <dbReference type="SAM" id="SignalP"/>
    </source>
</evidence>
<comment type="caution">
    <text evidence="3">The sequence shown here is derived from an EMBL/GenBank/DDBJ whole genome shotgun (WGS) entry which is preliminary data.</text>
</comment>
<dbReference type="STRING" id="172043.RM53_01975"/>
<sequence length="141" mass="14097">MSRIPSFLIAAALVTVPLAAPVAANAQDGALNVEIDRSARVQLRGAAASIIVGNPQIADVSLVDANTMFIVGKGYGVTEVVAVDGVGRTLFQREVVVTGGSTGSVRVWRGAQATEMACGASCTPSVRSSSSSAAAAAPTAP</sequence>
<feature type="chain" id="PRO_5002088688" evidence="1">
    <location>
        <begin position="27"/>
        <end position="141"/>
    </location>
</feature>
<feature type="signal peptide" evidence="1">
    <location>
        <begin position="1"/>
        <end position="26"/>
    </location>
</feature>
<proteinExistence type="predicted"/>
<reference evidence="3 4" key="1">
    <citation type="submission" date="2014-12" db="EMBL/GenBank/DDBJ databases">
        <title>Genome sequencing of Brevundimonas nasdae TPW30.</title>
        <authorList>
            <person name="Tan P.W."/>
            <person name="Chan K.-G."/>
        </authorList>
    </citation>
    <scope>NUCLEOTIDE SEQUENCE [LARGE SCALE GENOMIC DNA]</scope>
    <source>
        <strain evidence="3 4">TPW30</strain>
    </source>
</reference>
<accession>A0A0B4D2G1</accession>
<dbReference type="Pfam" id="PF13629">
    <property type="entry name" value="T2SS-T3SS_pil_N"/>
    <property type="match status" value="1"/>
</dbReference>
<evidence type="ECO:0000313" key="4">
    <source>
        <dbReference type="Proteomes" id="UP000031166"/>
    </source>
</evidence>
<feature type="domain" description="Pilus formation protein N-terminal" evidence="2">
    <location>
        <begin position="29"/>
        <end position="98"/>
    </location>
</feature>
<dbReference type="Proteomes" id="UP000031166">
    <property type="component" value="Unassembled WGS sequence"/>
</dbReference>
<organism evidence="3 4">
    <name type="scientific">Brevundimonas nasdae</name>
    <dbReference type="NCBI Taxonomy" id="172043"/>
    <lineage>
        <taxon>Bacteria</taxon>
        <taxon>Pseudomonadati</taxon>
        <taxon>Pseudomonadota</taxon>
        <taxon>Alphaproteobacteria</taxon>
        <taxon>Caulobacterales</taxon>
        <taxon>Caulobacteraceae</taxon>
        <taxon>Brevundimonas</taxon>
    </lineage>
</organism>
<evidence type="ECO:0000259" key="2">
    <source>
        <dbReference type="Pfam" id="PF13629"/>
    </source>
</evidence>
<evidence type="ECO:0000313" key="3">
    <source>
        <dbReference type="EMBL" id="KIC60871.1"/>
    </source>
</evidence>
<dbReference type="EMBL" id="JWSY01000003">
    <property type="protein sequence ID" value="KIC60871.1"/>
    <property type="molecule type" value="Genomic_DNA"/>
</dbReference>
<dbReference type="InterPro" id="IPR032789">
    <property type="entry name" value="T2SS-T3SS_pil_N"/>
</dbReference>
<gene>
    <name evidence="3" type="ORF">RM53_01975</name>
</gene>
<keyword evidence="1" id="KW-0732">Signal</keyword>